<accession>A0A6C0FXB6</accession>
<dbReference type="EMBL" id="CP048209">
    <property type="protein sequence ID" value="QHT59599.1"/>
    <property type="molecule type" value="Genomic_DNA"/>
</dbReference>
<name>A0A6C0FXB6_9BACL</name>
<dbReference type="Pfam" id="PF26099">
    <property type="entry name" value="DUF8034"/>
    <property type="match status" value="1"/>
</dbReference>
<proteinExistence type="predicted"/>
<dbReference type="KEGG" id="plyc:GXP70_06290"/>
<dbReference type="InterPro" id="IPR058347">
    <property type="entry name" value="DUF8034"/>
</dbReference>
<gene>
    <name evidence="1" type="ORF">GXP70_06290</name>
</gene>
<keyword evidence="2" id="KW-1185">Reference proteome</keyword>
<evidence type="ECO:0000313" key="1">
    <source>
        <dbReference type="EMBL" id="QHT59599.1"/>
    </source>
</evidence>
<dbReference type="Proteomes" id="UP000476064">
    <property type="component" value="Chromosome"/>
</dbReference>
<protein>
    <submittedName>
        <fullName evidence="1">Uncharacterized protein</fullName>
    </submittedName>
</protein>
<evidence type="ECO:0000313" key="2">
    <source>
        <dbReference type="Proteomes" id="UP000476064"/>
    </source>
</evidence>
<dbReference type="AlphaFoldDB" id="A0A6C0FXB6"/>
<organism evidence="1 2">
    <name type="scientific">Paenibacillus lycopersici</name>
    <dbReference type="NCBI Taxonomy" id="2704462"/>
    <lineage>
        <taxon>Bacteria</taxon>
        <taxon>Bacillati</taxon>
        <taxon>Bacillota</taxon>
        <taxon>Bacilli</taxon>
        <taxon>Bacillales</taxon>
        <taxon>Paenibacillaceae</taxon>
        <taxon>Paenibacillus</taxon>
    </lineage>
</organism>
<reference evidence="1 2" key="1">
    <citation type="submission" date="2020-01" db="EMBL/GenBank/DDBJ databases">
        <title>Paenibacillus sp. nov., isolated from tomato rhizosphere.</title>
        <authorList>
            <person name="Weon H.-Y."/>
            <person name="Lee S.A."/>
        </authorList>
    </citation>
    <scope>NUCLEOTIDE SEQUENCE [LARGE SCALE GENOMIC DNA]</scope>
    <source>
        <strain evidence="1 2">12200R-189</strain>
    </source>
</reference>
<dbReference type="RefSeq" id="WP_162355665.1">
    <property type="nucleotide sequence ID" value="NZ_CP048209.1"/>
</dbReference>
<sequence length="655" mass="73021">MRTITGAKRYGRAPRWAELERTLIDRMNASAEPLLAKYVHPDGTILWPTTPDHTGIDALDDAYESFHNWPLFYMIGGDDRFLAWSQKEFDAITRQFGRYDCGHGHPMVVNEYEQGYDWFHQAEGYLFFYLQCMAAGPGDARNRERAKRFAGLYMNEDPAAPNYDEALNLIRGAHTGSMGPAYRNFTGEPWLYEEWKKWWGLPFHDIPGVTSVYDLADPHKAALMGKAIQARQARGDVPVNIGVTTMAANAWLLTGEEKYAAWTLRYIDGWLERVERNGGIVPDNVGLGGMIGEHIDGKWYGGYYGWTWPHGWDAIGNAMIVGAENGYLVSGDERYLELLRSQLDVLIARGVERDGLLHVPHKYGDPGAMFMTSNAHAIASSEGIDLSADGWFEFRPAEGKFAAHLWYMSQRADDLERLKRMRNPQGAEWTSIGRSSSKNQGGHETAWIAYLEGRYPDYPEAILTYNLEQVGERLLFMETDAQDPAEYKDWYLQVRNPITAEGLVNLTMGGLQPEYNGGLPMVRLMYYDVRRSRPGLPLDVGALVSGMDAASVTVTLVNLHPTEERELIVRAGAYGEHRFTSAIHAAADADAVVSGSAAAEETFIGDSTFKLRLLPGCEWSAVIGMERFVGQPCYAGHEPWGAAKPSASESAGEGA</sequence>